<proteinExistence type="inferred from homology"/>
<dbReference type="InterPro" id="IPR009003">
    <property type="entry name" value="Peptidase_S1_PA"/>
</dbReference>
<dbReference type="AlphaFoldDB" id="A0A1B1S264"/>
<evidence type="ECO:0000256" key="4">
    <source>
        <dbReference type="ARBA" id="ARBA00022825"/>
    </source>
</evidence>
<keyword evidence="4" id="KW-0720">Serine protease</keyword>
<dbReference type="EMBL" id="CP016540">
    <property type="protein sequence ID" value="ANU27264.1"/>
    <property type="molecule type" value="Genomic_DNA"/>
</dbReference>
<dbReference type="Pfam" id="PF13180">
    <property type="entry name" value="PDZ_2"/>
    <property type="match status" value="1"/>
</dbReference>
<dbReference type="Pfam" id="PF13365">
    <property type="entry name" value="Trypsin_2"/>
    <property type="match status" value="1"/>
</dbReference>
<dbReference type="Gene3D" id="2.30.42.10">
    <property type="match status" value="1"/>
</dbReference>
<evidence type="ECO:0000313" key="8">
    <source>
        <dbReference type="Proteomes" id="UP000053354"/>
    </source>
</evidence>
<protein>
    <submittedName>
        <fullName evidence="7">2-alkenal reductase</fullName>
    </submittedName>
</protein>
<dbReference type="GO" id="GO:0004252">
    <property type="term" value="F:serine-type endopeptidase activity"/>
    <property type="evidence" value="ECO:0007669"/>
    <property type="project" value="InterPro"/>
</dbReference>
<evidence type="ECO:0000313" key="7">
    <source>
        <dbReference type="EMBL" id="ANU27264.1"/>
    </source>
</evidence>
<dbReference type="OrthoDB" id="9758917at2"/>
<dbReference type="Proteomes" id="UP000053354">
    <property type="component" value="Chromosome"/>
</dbReference>
<name>A0A1B1S264_9BACL</name>
<dbReference type="InterPro" id="IPR001940">
    <property type="entry name" value="Peptidase_S1C"/>
</dbReference>
<keyword evidence="5" id="KW-0812">Transmembrane</keyword>
<accession>A0A1B1S264</accession>
<evidence type="ECO:0000256" key="3">
    <source>
        <dbReference type="ARBA" id="ARBA00022801"/>
    </source>
</evidence>
<feature type="transmembrane region" description="Helical" evidence="5">
    <location>
        <begin position="16"/>
        <end position="35"/>
    </location>
</feature>
<dbReference type="PRINTS" id="PR00834">
    <property type="entry name" value="PROTEASES2C"/>
</dbReference>
<dbReference type="SUPFAM" id="SSF50156">
    <property type="entry name" value="PDZ domain-like"/>
    <property type="match status" value="1"/>
</dbReference>
<keyword evidence="8" id="KW-1185">Reference proteome</keyword>
<dbReference type="InterPro" id="IPR036034">
    <property type="entry name" value="PDZ_sf"/>
</dbReference>
<keyword evidence="3" id="KW-0378">Hydrolase</keyword>
<dbReference type="SMART" id="SM00228">
    <property type="entry name" value="PDZ"/>
    <property type="match status" value="1"/>
</dbReference>
<dbReference type="Gene3D" id="2.40.10.10">
    <property type="entry name" value="Trypsin-like serine proteases"/>
    <property type="match status" value="2"/>
</dbReference>
<keyword evidence="2" id="KW-0645">Protease</keyword>
<evidence type="ECO:0000256" key="5">
    <source>
        <dbReference type="SAM" id="Phobius"/>
    </source>
</evidence>
<reference evidence="7" key="1">
    <citation type="submission" date="2016-10" db="EMBL/GenBank/DDBJ databases">
        <authorList>
            <person name="See-Too W.S."/>
        </authorList>
    </citation>
    <scope>NUCLEOTIDE SEQUENCE</scope>
    <source>
        <strain evidence="7">L10.15</strain>
    </source>
</reference>
<gene>
    <name evidence="7" type="ORF">I858_009720</name>
</gene>
<dbReference type="InterPro" id="IPR001478">
    <property type="entry name" value="PDZ"/>
</dbReference>
<dbReference type="GO" id="GO:0006508">
    <property type="term" value="P:proteolysis"/>
    <property type="evidence" value="ECO:0007669"/>
    <property type="project" value="UniProtKB-KW"/>
</dbReference>
<dbReference type="STRING" id="1302659.I858_009720"/>
<evidence type="ECO:0000256" key="2">
    <source>
        <dbReference type="ARBA" id="ARBA00022670"/>
    </source>
</evidence>
<feature type="domain" description="PDZ" evidence="6">
    <location>
        <begin position="295"/>
        <end position="384"/>
    </location>
</feature>
<evidence type="ECO:0000259" key="6">
    <source>
        <dbReference type="SMART" id="SM00228"/>
    </source>
</evidence>
<keyword evidence="5" id="KW-0472">Membrane</keyword>
<evidence type="ECO:0000256" key="1">
    <source>
        <dbReference type="ARBA" id="ARBA00010541"/>
    </source>
</evidence>
<organism evidence="7 8">
    <name type="scientific">Planococcus versutus</name>
    <dbReference type="NCBI Taxonomy" id="1302659"/>
    <lineage>
        <taxon>Bacteria</taxon>
        <taxon>Bacillati</taxon>
        <taxon>Bacillota</taxon>
        <taxon>Bacilli</taxon>
        <taxon>Bacillales</taxon>
        <taxon>Caryophanaceae</taxon>
        <taxon>Planococcus</taxon>
    </lineage>
</organism>
<dbReference type="SUPFAM" id="SSF50494">
    <property type="entry name" value="Trypsin-like serine proteases"/>
    <property type="match status" value="1"/>
</dbReference>
<dbReference type="KEGG" id="pll:I858_009720"/>
<dbReference type="PANTHER" id="PTHR22939">
    <property type="entry name" value="SERINE PROTEASE FAMILY S1C HTRA-RELATED"/>
    <property type="match status" value="1"/>
</dbReference>
<sequence>MGYYNSSKSEKSKKGYFASSFTGLIAGALLVGVILPSVTDGEIESVAATSHNQGVSGLQTSSTVVTSDVTEIVEETSGAVVGVTNLQVAQQNPFASQTSQKAESKEAGVGSGVIYKKDGEMAYIVTNNHVVEGAQDVMVTLEDGTELDAEVLGTDIWTDLAVLKVAGENIETVAEFGDSSVLQAGEPVIAIGNPLGLQFSGSVTTGVISGTERLVPLDINQDGTEDWQSEVLQTDAAISPGNSGGALINAQGQLIGINSMKISQEAVEGIGLAIPINTAIPVISDLEAEGAVHRPSMGIAILDLAEVPAQYRSSQLNLPTDVEDGIVVQTVADDSGAAQAGMEAYDVIVELDGKPVRSVLELRQYLYNETKVGDTLDVKAYRNGELQNFELVLSENK</sequence>
<comment type="similarity">
    <text evidence="1">Belongs to the peptidase S1C family.</text>
</comment>
<dbReference type="RefSeq" id="WP_049693124.1">
    <property type="nucleotide sequence ID" value="NZ_CP016540.2"/>
</dbReference>
<dbReference type="PANTHER" id="PTHR22939:SF129">
    <property type="entry name" value="SERINE PROTEASE HTRA2, MITOCHONDRIAL"/>
    <property type="match status" value="1"/>
</dbReference>
<keyword evidence="5" id="KW-1133">Transmembrane helix</keyword>
<dbReference type="InterPro" id="IPR043504">
    <property type="entry name" value="Peptidase_S1_PA_chymotrypsin"/>
</dbReference>